<proteinExistence type="predicted"/>
<sequence length="78" mass="9056">RRGQRVHRQCPQSKLHRFHLLPPCPPHRRPNNPGRRPAPMGSQELPTHHPRGDSHEPPKLLQHLGPSNISYTYLKWAV</sequence>
<feature type="non-terminal residue" evidence="2">
    <location>
        <position position="1"/>
    </location>
</feature>
<feature type="compositionally biased region" description="Basic residues" evidence="1">
    <location>
        <begin position="1"/>
        <end position="19"/>
    </location>
</feature>
<reference evidence="2" key="1">
    <citation type="submission" date="2021-02" db="EMBL/GenBank/DDBJ databases">
        <authorList>
            <person name="Nieuwenhuis M."/>
            <person name="Van De Peppel L.J.J."/>
        </authorList>
    </citation>
    <scope>NUCLEOTIDE SEQUENCE</scope>
    <source>
        <strain evidence="2">D49</strain>
    </source>
</reference>
<dbReference type="EMBL" id="JABCKI010001371">
    <property type="protein sequence ID" value="KAG5649211.1"/>
    <property type="molecule type" value="Genomic_DNA"/>
</dbReference>
<keyword evidence="3" id="KW-1185">Reference proteome</keyword>
<reference evidence="2" key="2">
    <citation type="submission" date="2021-10" db="EMBL/GenBank/DDBJ databases">
        <title>Phylogenomics reveals ancestral predisposition of the termite-cultivated fungus Termitomyces towards a domesticated lifestyle.</title>
        <authorList>
            <person name="Auxier B."/>
            <person name="Grum-Grzhimaylo A."/>
            <person name="Cardenas M.E."/>
            <person name="Lodge J.D."/>
            <person name="Laessoe T."/>
            <person name="Pedersen O."/>
            <person name="Smith M.E."/>
            <person name="Kuyper T.W."/>
            <person name="Franco-Molano E.A."/>
            <person name="Baroni T.J."/>
            <person name="Aanen D.K."/>
        </authorList>
    </citation>
    <scope>NUCLEOTIDE SEQUENCE</scope>
    <source>
        <strain evidence="2">D49</strain>
    </source>
</reference>
<comment type="caution">
    <text evidence="2">The sequence shown here is derived from an EMBL/GenBank/DDBJ whole genome shotgun (WGS) entry which is preliminary data.</text>
</comment>
<feature type="region of interest" description="Disordered" evidence="1">
    <location>
        <begin position="1"/>
        <end position="64"/>
    </location>
</feature>
<evidence type="ECO:0000313" key="3">
    <source>
        <dbReference type="Proteomes" id="UP000717328"/>
    </source>
</evidence>
<accession>A0A9P7KEJ3</accession>
<evidence type="ECO:0000313" key="2">
    <source>
        <dbReference type="EMBL" id="KAG5649211.1"/>
    </source>
</evidence>
<dbReference type="Proteomes" id="UP000717328">
    <property type="component" value="Unassembled WGS sequence"/>
</dbReference>
<dbReference type="AlphaFoldDB" id="A0A9P7KEJ3"/>
<evidence type="ECO:0000256" key="1">
    <source>
        <dbReference type="SAM" id="MobiDB-lite"/>
    </source>
</evidence>
<feature type="non-terminal residue" evidence="2">
    <location>
        <position position="78"/>
    </location>
</feature>
<feature type="compositionally biased region" description="Basic and acidic residues" evidence="1">
    <location>
        <begin position="46"/>
        <end position="58"/>
    </location>
</feature>
<protein>
    <submittedName>
        <fullName evidence="2">Uncharacterized protein</fullName>
    </submittedName>
</protein>
<organism evidence="2 3">
    <name type="scientific">Sphagnurus paluster</name>
    <dbReference type="NCBI Taxonomy" id="117069"/>
    <lineage>
        <taxon>Eukaryota</taxon>
        <taxon>Fungi</taxon>
        <taxon>Dikarya</taxon>
        <taxon>Basidiomycota</taxon>
        <taxon>Agaricomycotina</taxon>
        <taxon>Agaricomycetes</taxon>
        <taxon>Agaricomycetidae</taxon>
        <taxon>Agaricales</taxon>
        <taxon>Tricholomatineae</taxon>
        <taxon>Lyophyllaceae</taxon>
        <taxon>Sphagnurus</taxon>
    </lineage>
</organism>
<name>A0A9P7KEJ3_9AGAR</name>
<gene>
    <name evidence="2" type="ORF">H0H81_005405</name>
</gene>